<feature type="region of interest" description="Disordered" evidence="2">
    <location>
        <begin position="1"/>
        <end position="49"/>
    </location>
</feature>
<dbReference type="Gene3D" id="1.25.10.10">
    <property type="entry name" value="Leucine-rich Repeat Variant"/>
    <property type="match status" value="1"/>
</dbReference>
<dbReference type="PANTHER" id="PTHR10257:SF3">
    <property type="entry name" value="SERINE_THREONINE-PROTEIN PHOSPHATASE 2A 56 KDA REGULATORY SUBUNIT GAMMA ISOFORM"/>
    <property type="match status" value="1"/>
</dbReference>
<dbReference type="EMBL" id="JACMSC010000019">
    <property type="protein sequence ID" value="KAG6473163.1"/>
    <property type="molecule type" value="Genomic_DNA"/>
</dbReference>
<evidence type="ECO:0000256" key="2">
    <source>
        <dbReference type="SAM" id="MobiDB-lite"/>
    </source>
</evidence>
<dbReference type="Proteomes" id="UP000734854">
    <property type="component" value="Unassembled WGS sequence"/>
</dbReference>
<dbReference type="GO" id="GO:0007165">
    <property type="term" value="P:signal transduction"/>
    <property type="evidence" value="ECO:0007669"/>
    <property type="project" value="InterPro"/>
</dbReference>
<sequence>MLNRFMKFGGRKPPKPEVEEPPAVTVNHASRATAAAPAPPSPSPAAAPASPNIEVLPPFGEVAVGERQSLFLRKLQLCAVVFDFSDTLSLRCARERETKRRAFQELVDFVQSGSGRLSEQVQEELVRTVGANIFRCLPPAAHENTGGDASADPEEENVFLDPAWPHLQLAYELLLRYVISTDTDTKIAKRFINHSFVLRLLDLFDSEDPREREYLKTILHRIYGKFMVHRPFIRKAISNVFYRFIFETERHNGIGELLEILGSIINGFAMPMKEEHKLFLVRALIPLHKTKAVGVYHQQLAYCTTQFVEKDYKLADTVIRGLLKFWPVTNCQKEVLFLGQLEEVLEATQPTEFQRIMVPLFKRISRCLNSSHFQIPPVRLQPMDLFHRNFSSQFIFSPSHQLSIVAGEDTFTKLCLQVAERALYFWNNDHIVNLIAQNRSVILPIIFEALEKNLKSHWNQVINGLTANVRKMFEDMDGNLFAQCQEKYIEEEAKANALKEQRELAWRQLEAKANAAGEKMILVN</sequence>
<dbReference type="AlphaFoldDB" id="A0A8J5EUJ7"/>
<dbReference type="Pfam" id="PF01603">
    <property type="entry name" value="B56"/>
    <property type="match status" value="2"/>
</dbReference>
<protein>
    <recommendedName>
        <fullName evidence="1">Serine/threonine protein phosphatase 2A regulatory subunit</fullName>
    </recommendedName>
</protein>
<evidence type="ECO:0000313" key="4">
    <source>
        <dbReference type="Proteomes" id="UP000734854"/>
    </source>
</evidence>
<dbReference type="InterPro" id="IPR002554">
    <property type="entry name" value="PP2A_B56"/>
</dbReference>
<evidence type="ECO:0000256" key="1">
    <source>
        <dbReference type="PIRNR" id="PIRNR028043"/>
    </source>
</evidence>
<dbReference type="GO" id="GO:0000159">
    <property type="term" value="C:protein phosphatase type 2A complex"/>
    <property type="evidence" value="ECO:0007669"/>
    <property type="project" value="UniProtKB-UniRule"/>
</dbReference>
<proteinExistence type="inferred from homology"/>
<dbReference type="InterPro" id="IPR016024">
    <property type="entry name" value="ARM-type_fold"/>
</dbReference>
<gene>
    <name evidence="3" type="ORF">ZIOFF_067072</name>
</gene>
<comment type="similarity">
    <text evidence="1">Belongs to the phosphatase 2A regulatory subunit.</text>
</comment>
<dbReference type="PANTHER" id="PTHR10257">
    <property type="entry name" value="SERINE/THREONINE PROTEIN PHOSPHATASE 2A PP2A REGULATORY SUBUNIT B"/>
    <property type="match status" value="1"/>
</dbReference>
<comment type="function">
    <text evidence="1">The B regulatory subunit might modulate substrate selectivity and catalytic activity, and also might direct the localization of the catalytic enzyme to a particular subcellular compartment.</text>
</comment>
<keyword evidence="4" id="KW-1185">Reference proteome</keyword>
<name>A0A8J5EUJ7_ZINOF</name>
<dbReference type="FunFam" id="1.25.10.10:FF:000353">
    <property type="entry name" value="Serine/threonine-protein phosphatase 2A 56 kDa regulatory subunit"/>
    <property type="match status" value="1"/>
</dbReference>
<evidence type="ECO:0000313" key="3">
    <source>
        <dbReference type="EMBL" id="KAG6473163.1"/>
    </source>
</evidence>
<dbReference type="SUPFAM" id="SSF48371">
    <property type="entry name" value="ARM repeat"/>
    <property type="match status" value="2"/>
</dbReference>
<accession>A0A8J5EUJ7</accession>
<organism evidence="3 4">
    <name type="scientific">Zingiber officinale</name>
    <name type="common">Ginger</name>
    <name type="synonym">Amomum zingiber</name>
    <dbReference type="NCBI Taxonomy" id="94328"/>
    <lineage>
        <taxon>Eukaryota</taxon>
        <taxon>Viridiplantae</taxon>
        <taxon>Streptophyta</taxon>
        <taxon>Embryophyta</taxon>
        <taxon>Tracheophyta</taxon>
        <taxon>Spermatophyta</taxon>
        <taxon>Magnoliopsida</taxon>
        <taxon>Liliopsida</taxon>
        <taxon>Zingiberales</taxon>
        <taxon>Zingiberaceae</taxon>
        <taxon>Zingiber</taxon>
    </lineage>
</organism>
<dbReference type="InterPro" id="IPR011989">
    <property type="entry name" value="ARM-like"/>
</dbReference>
<comment type="caution">
    <text evidence="3">The sequence shown here is derived from an EMBL/GenBank/DDBJ whole genome shotgun (WGS) entry which is preliminary data.</text>
</comment>
<dbReference type="GO" id="GO:0019888">
    <property type="term" value="F:protein phosphatase regulator activity"/>
    <property type="evidence" value="ECO:0007669"/>
    <property type="project" value="UniProtKB-UniRule"/>
</dbReference>
<dbReference type="PIRSF" id="PIRSF028043">
    <property type="entry name" value="PP2A_B56"/>
    <property type="match status" value="1"/>
</dbReference>
<reference evidence="3 4" key="1">
    <citation type="submission" date="2020-08" db="EMBL/GenBank/DDBJ databases">
        <title>Plant Genome Project.</title>
        <authorList>
            <person name="Zhang R.-G."/>
        </authorList>
    </citation>
    <scope>NUCLEOTIDE SEQUENCE [LARGE SCALE GENOMIC DNA]</scope>
    <source>
        <tissue evidence="3">Rhizome</tissue>
    </source>
</reference>